<protein>
    <submittedName>
        <fullName evidence="1">Uncharacterized protein</fullName>
    </submittedName>
</protein>
<organism evidence="1">
    <name type="scientific">Caulobacter phage BL57</name>
    <dbReference type="NCBI Taxonomy" id="3348355"/>
    <lineage>
        <taxon>Viruses</taxon>
    </lineage>
</organism>
<name>A0AB74UGV4_9VIRU</name>
<accession>A0AB74UGV4</accession>
<reference evidence="1" key="1">
    <citation type="submission" date="2024-10" db="EMBL/GenBank/DDBJ databases">
        <title>Genetic diversity among independent isolates of the Dolichocephalovirinae subfamily.</title>
        <authorList>
            <person name="Ely B."/>
            <person name="Thomas Q."/>
            <person name="Mohammadi T."/>
        </authorList>
    </citation>
    <scope>NUCLEOTIDE SEQUENCE</scope>
</reference>
<proteinExistence type="predicted"/>
<dbReference type="EMBL" id="PQ287320">
    <property type="protein sequence ID" value="XHV10679.1"/>
    <property type="molecule type" value="Genomic_DNA"/>
</dbReference>
<evidence type="ECO:0000313" key="1">
    <source>
        <dbReference type="EMBL" id="XHV10679.1"/>
    </source>
</evidence>
<sequence>MPKVTLAELAERTRQACARASKEFVESGAAERVRAEAEAERLARIKLGEIDEEGNSLLVDVEEAADEGDDEQ</sequence>
<gene>
    <name evidence="1" type="ORF">BL57_207c</name>
</gene>